<dbReference type="EMBL" id="CACVBM020000854">
    <property type="protein sequence ID" value="CAA7024011.1"/>
    <property type="molecule type" value="Genomic_DNA"/>
</dbReference>
<protein>
    <submittedName>
        <fullName evidence="2">Uncharacterized protein</fullName>
    </submittedName>
</protein>
<gene>
    <name evidence="2" type="ORF">MERR_LOCUS11246</name>
</gene>
<keyword evidence="3" id="KW-1185">Reference proteome</keyword>
<reference evidence="2" key="1">
    <citation type="submission" date="2020-01" db="EMBL/GenBank/DDBJ databases">
        <authorList>
            <person name="Mishra B."/>
        </authorList>
    </citation>
    <scope>NUCLEOTIDE SEQUENCE [LARGE SCALE GENOMIC DNA]</scope>
</reference>
<evidence type="ECO:0000313" key="2">
    <source>
        <dbReference type="EMBL" id="CAA7024011.1"/>
    </source>
</evidence>
<feature type="region of interest" description="Disordered" evidence="1">
    <location>
        <begin position="273"/>
        <end position="295"/>
    </location>
</feature>
<dbReference type="AlphaFoldDB" id="A0A6D2I8F8"/>
<accession>A0A6D2I8F8</accession>
<name>A0A6D2I8F8_9BRAS</name>
<feature type="compositionally biased region" description="Basic residues" evidence="1">
    <location>
        <begin position="275"/>
        <end position="295"/>
    </location>
</feature>
<comment type="caution">
    <text evidence="2">The sequence shown here is derived from an EMBL/GenBank/DDBJ whole genome shotgun (WGS) entry which is preliminary data.</text>
</comment>
<sequence>MSPPKQTDDGNTIVEETTGVGHRISALEQKVEKIKSFLVKIEKFLDDKDRLEKQNLGGKEKEESSVLDELQQCLRDAKVTKNQKEEIQASRAIASHAGGSPESSDPILEQDHLMTVPEEKNGSLTQSHQWVTQKNDESLTRRFEPLFDGGNAEGWVIRVEQYFERGKVTEQKLFGIVNTEKKDTQEENQSAEMDRNACQVFDEITQEGKKVAKKRKKKIWKASLKVHERLEKQLSSEEKRKTSLSCEEIRNGFYVNRKQGDIKKSIYASQVFDKRSRKKKRETRKRKNKKFTKAKRSKYKRWKGDPLNFQSHKARGFNIQRTKRIKGCNIVKSCWIVLNELLVWEIRVKKKKKMVCTKSRSVKYKHRKLDQEKLIRILKKNMFRGHKT</sequence>
<organism evidence="2 3">
    <name type="scientific">Microthlaspi erraticum</name>
    <dbReference type="NCBI Taxonomy" id="1685480"/>
    <lineage>
        <taxon>Eukaryota</taxon>
        <taxon>Viridiplantae</taxon>
        <taxon>Streptophyta</taxon>
        <taxon>Embryophyta</taxon>
        <taxon>Tracheophyta</taxon>
        <taxon>Spermatophyta</taxon>
        <taxon>Magnoliopsida</taxon>
        <taxon>eudicotyledons</taxon>
        <taxon>Gunneridae</taxon>
        <taxon>Pentapetalae</taxon>
        <taxon>rosids</taxon>
        <taxon>malvids</taxon>
        <taxon>Brassicales</taxon>
        <taxon>Brassicaceae</taxon>
        <taxon>Coluteocarpeae</taxon>
        <taxon>Microthlaspi</taxon>
    </lineage>
</organism>
<proteinExistence type="predicted"/>
<evidence type="ECO:0000256" key="1">
    <source>
        <dbReference type="SAM" id="MobiDB-lite"/>
    </source>
</evidence>
<feature type="region of interest" description="Disordered" evidence="1">
    <location>
        <begin position="80"/>
        <end position="105"/>
    </location>
</feature>
<dbReference type="Proteomes" id="UP000467841">
    <property type="component" value="Unassembled WGS sequence"/>
</dbReference>
<evidence type="ECO:0000313" key="3">
    <source>
        <dbReference type="Proteomes" id="UP000467841"/>
    </source>
</evidence>